<comment type="caution">
    <text evidence="1">The sequence shown here is derived from an EMBL/GenBank/DDBJ whole genome shotgun (WGS) entry which is preliminary data.</text>
</comment>
<dbReference type="Proteomes" id="UP001488805">
    <property type="component" value="Unassembled WGS sequence"/>
</dbReference>
<proteinExistence type="predicted"/>
<reference evidence="1 2" key="1">
    <citation type="journal article" date="2024" name="Genome Biol. Evol.">
        <title>Chromosome-level genome assembly of the viviparous eelpout Zoarces viviparus.</title>
        <authorList>
            <person name="Fuhrmann N."/>
            <person name="Brasseur M.V."/>
            <person name="Bakowski C.E."/>
            <person name="Podsiadlowski L."/>
            <person name="Prost S."/>
            <person name="Krehenwinkel H."/>
            <person name="Mayer C."/>
        </authorList>
    </citation>
    <scope>NUCLEOTIDE SEQUENCE [LARGE SCALE GENOMIC DNA]</scope>
    <source>
        <strain evidence="1">NO-MEL_2022_Ind0_liver</strain>
    </source>
</reference>
<sequence>MLKQTSYLLHFSALRVELLPSQREGEESEQPDTSAAEALRLLPEAGSSTHREVAPEETAYMTASLCSLLPQFIRV</sequence>
<dbReference type="AlphaFoldDB" id="A0AAW1G7P9"/>
<evidence type="ECO:0000313" key="1">
    <source>
        <dbReference type="EMBL" id="KAK9542802.1"/>
    </source>
</evidence>
<evidence type="ECO:0000313" key="2">
    <source>
        <dbReference type="Proteomes" id="UP001488805"/>
    </source>
</evidence>
<keyword evidence="2" id="KW-1185">Reference proteome</keyword>
<protein>
    <submittedName>
        <fullName evidence="1">Uncharacterized protein</fullName>
    </submittedName>
</protein>
<name>A0AAW1G7P9_ZOAVI</name>
<organism evidence="1 2">
    <name type="scientific">Zoarces viviparus</name>
    <name type="common">Viviparous eelpout</name>
    <name type="synonym">Blennius viviparus</name>
    <dbReference type="NCBI Taxonomy" id="48416"/>
    <lineage>
        <taxon>Eukaryota</taxon>
        <taxon>Metazoa</taxon>
        <taxon>Chordata</taxon>
        <taxon>Craniata</taxon>
        <taxon>Vertebrata</taxon>
        <taxon>Euteleostomi</taxon>
        <taxon>Actinopterygii</taxon>
        <taxon>Neopterygii</taxon>
        <taxon>Teleostei</taxon>
        <taxon>Neoteleostei</taxon>
        <taxon>Acanthomorphata</taxon>
        <taxon>Eupercaria</taxon>
        <taxon>Perciformes</taxon>
        <taxon>Cottioidei</taxon>
        <taxon>Zoarcales</taxon>
        <taxon>Zoarcidae</taxon>
        <taxon>Zoarcinae</taxon>
        <taxon>Zoarces</taxon>
    </lineage>
</organism>
<accession>A0AAW1G7P9</accession>
<gene>
    <name evidence="1" type="ORF">VZT92_000633</name>
</gene>
<dbReference type="EMBL" id="JBCEZU010000001">
    <property type="protein sequence ID" value="KAK9542802.1"/>
    <property type="molecule type" value="Genomic_DNA"/>
</dbReference>